<evidence type="ECO:0000313" key="2">
    <source>
        <dbReference type="EMBL" id="MEQ2229797.1"/>
    </source>
</evidence>
<dbReference type="EMBL" id="JAHRIQ010025658">
    <property type="protein sequence ID" value="MEQ2229797.1"/>
    <property type="molecule type" value="Genomic_DNA"/>
</dbReference>
<proteinExistence type="predicted"/>
<accession>A0ABV0TC51</accession>
<name>A0ABV0TC51_9TELE</name>
<comment type="caution">
    <text evidence="2">The sequence shown here is derived from an EMBL/GenBank/DDBJ whole genome shotgun (WGS) entry which is preliminary data.</text>
</comment>
<protein>
    <submittedName>
        <fullName evidence="2">Uncharacterized protein</fullName>
    </submittedName>
</protein>
<keyword evidence="3" id="KW-1185">Reference proteome</keyword>
<feature type="compositionally biased region" description="Basic and acidic residues" evidence="1">
    <location>
        <begin position="50"/>
        <end position="68"/>
    </location>
</feature>
<feature type="region of interest" description="Disordered" evidence="1">
    <location>
        <begin position="1"/>
        <end position="171"/>
    </location>
</feature>
<dbReference type="Proteomes" id="UP001482620">
    <property type="component" value="Unassembled WGS sequence"/>
</dbReference>
<evidence type="ECO:0000313" key="3">
    <source>
        <dbReference type="Proteomes" id="UP001482620"/>
    </source>
</evidence>
<organism evidence="2 3">
    <name type="scientific">Ilyodon furcidens</name>
    <name type="common">goldbreast splitfin</name>
    <dbReference type="NCBI Taxonomy" id="33524"/>
    <lineage>
        <taxon>Eukaryota</taxon>
        <taxon>Metazoa</taxon>
        <taxon>Chordata</taxon>
        <taxon>Craniata</taxon>
        <taxon>Vertebrata</taxon>
        <taxon>Euteleostomi</taxon>
        <taxon>Actinopterygii</taxon>
        <taxon>Neopterygii</taxon>
        <taxon>Teleostei</taxon>
        <taxon>Neoteleostei</taxon>
        <taxon>Acanthomorphata</taxon>
        <taxon>Ovalentaria</taxon>
        <taxon>Atherinomorphae</taxon>
        <taxon>Cyprinodontiformes</taxon>
        <taxon>Goodeidae</taxon>
        <taxon>Ilyodon</taxon>
    </lineage>
</organism>
<sequence length="171" mass="19009">MLQPYEILQGFSIRIHNSECEEPQTHPPGPRTDTEEIQATDIQRPLRAQEPQENHRWDYRNPPREEQGRIPGEPPSSHSTEAPGSCSDEPTSPASSRLRPRRSSHGPRDPRPRDISLPSRGPTEPRGPGPGKQPPGVSQHTPKHPAPDTENHKYTGGQRYQPPAGSVVGRE</sequence>
<gene>
    <name evidence="2" type="ORF">ILYODFUR_022510</name>
</gene>
<evidence type="ECO:0000256" key="1">
    <source>
        <dbReference type="SAM" id="MobiDB-lite"/>
    </source>
</evidence>
<reference evidence="2 3" key="1">
    <citation type="submission" date="2021-06" db="EMBL/GenBank/DDBJ databases">
        <authorList>
            <person name="Palmer J.M."/>
        </authorList>
    </citation>
    <scope>NUCLEOTIDE SEQUENCE [LARGE SCALE GENOMIC DNA]</scope>
    <source>
        <strain evidence="3">if_2019</strain>
        <tissue evidence="2">Muscle</tissue>
    </source>
</reference>